<evidence type="ECO:0000256" key="13">
    <source>
        <dbReference type="ARBA" id="ARBA00023306"/>
    </source>
</evidence>
<evidence type="ECO:0000256" key="12">
    <source>
        <dbReference type="ARBA" id="ARBA00023002"/>
    </source>
</evidence>
<keyword evidence="8 16" id="KW-0274">FAD</keyword>
<dbReference type="eggNOG" id="COG0812">
    <property type="taxonomic scope" value="Bacteria"/>
</dbReference>
<protein>
    <recommendedName>
        <fullName evidence="16">UDP-N-acetylenolpyruvoylglucosamine reductase</fullName>
        <ecNumber evidence="16">1.3.1.98</ecNumber>
    </recommendedName>
    <alternativeName>
        <fullName evidence="16">UDP-N-acetylmuramate dehydrogenase</fullName>
    </alternativeName>
</protein>
<dbReference type="NCBIfam" id="TIGR00179">
    <property type="entry name" value="murB"/>
    <property type="match status" value="1"/>
</dbReference>
<evidence type="ECO:0000256" key="8">
    <source>
        <dbReference type="ARBA" id="ARBA00022827"/>
    </source>
</evidence>
<dbReference type="InterPro" id="IPR011601">
    <property type="entry name" value="MurB_C"/>
</dbReference>
<dbReference type="Gene3D" id="3.30.43.10">
    <property type="entry name" value="Uridine Diphospho-n-acetylenolpyruvylglucosamine Reductase, domain 2"/>
    <property type="match status" value="1"/>
</dbReference>
<evidence type="ECO:0000256" key="10">
    <source>
        <dbReference type="ARBA" id="ARBA00022960"/>
    </source>
</evidence>
<dbReference type="Pfam" id="PF01565">
    <property type="entry name" value="FAD_binding_4"/>
    <property type="match status" value="1"/>
</dbReference>
<dbReference type="SUPFAM" id="SSF56194">
    <property type="entry name" value="Uridine diphospho-N-Acetylenolpyruvylglucosamine reductase, MurB, C-terminal domain"/>
    <property type="match status" value="1"/>
</dbReference>
<comment type="catalytic activity">
    <reaction evidence="15 16">
        <text>UDP-N-acetyl-alpha-D-muramate + NADP(+) = UDP-N-acetyl-3-O-(1-carboxyvinyl)-alpha-D-glucosamine + NADPH + H(+)</text>
        <dbReference type="Rhea" id="RHEA:12248"/>
        <dbReference type="ChEBI" id="CHEBI:15378"/>
        <dbReference type="ChEBI" id="CHEBI:57783"/>
        <dbReference type="ChEBI" id="CHEBI:58349"/>
        <dbReference type="ChEBI" id="CHEBI:68483"/>
        <dbReference type="ChEBI" id="CHEBI:70757"/>
        <dbReference type="EC" id="1.3.1.98"/>
    </reaction>
</comment>
<evidence type="ECO:0000313" key="19">
    <source>
        <dbReference type="Proteomes" id="UP000000263"/>
    </source>
</evidence>
<dbReference type="InterPro" id="IPR036318">
    <property type="entry name" value="FAD-bd_PCMH-like_sf"/>
</dbReference>
<comment type="cofactor">
    <cofactor evidence="1 16">
        <name>FAD</name>
        <dbReference type="ChEBI" id="CHEBI:57692"/>
    </cofactor>
</comment>
<keyword evidence="11 16" id="KW-0573">Peptidoglycan synthesis</keyword>
<evidence type="ECO:0000256" key="2">
    <source>
        <dbReference type="ARBA" id="ARBA00003921"/>
    </source>
</evidence>
<name>A7NI90_ROSCS</name>
<keyword evidence="13 16" id="KW-0131">Cell cycle</keyword>
<feature type="domain" description="FAD-binding PCMH-type" evidence="17">
    <location>
        <begin position="16"/>
        <end position="192"/>
    </location>
</feature>
<dbReference type="PROSITE" id="PS51387">
    <property type="entry name" value="FAD_PCMH"/>
    <property type="match status" value="1"/>
</dbReference>
<dbReference type="GO" id="GO:0009252">
    <property type="term" value="P:peptidoglycan biosynthetic process"/>
    <property type="evidence" value="ECO:0007669"/>
    <property type="project" value="UniProtKB-UniRule"/>
</dbReference>
<dbReference type="SUPFAM" id="SSF56176">
    <property type="entry name" value="FAD-binding/transporter-associated domain-like"/>
    <property type="match status" value="1"/>
</dbReference>
<keyword evidence="5 16" id="KW-0963">Cytoplasm</keyword>
<evidence type="ECO:0000313" key="18">
    <source>
        <dbReference type="EMBL" id="ABU57190.1"/>
    </source>
</evidence>
<dbReference type="InterPro" id="IPR016169">
    <property type="entry name" value="FAD-bd_PCMH_sub2"/>
</dbReference>
<dbReference type="InterPro" id="IPR003170">
    <property type="entry name" value="MurB"/>
</dbReference>
<evidence type="ECO:0000256" key="11">
    <source>
        <dbReference type="ARBA" id="ARBA00022984"/>
    </source>
</evidence>
<dbReference type="Proteomes" id="UP000000263">
    <property type="component" value="Chromosome"/>
</dbReference>
<dbReference type="STRING" id="383372.Rcas_1091"/>
<organism evidence="18 19">
    <name type="scientific">Roseiflexus castenholzii (strain DSM 13941 / HLO8)</name>
    <dbReference type="NCBI Taxonomy" id="383372"/>
    <lineage>
        <taxon>Bacteria</taxon>
        <taxon>Bacillati</taxon>
        <taxon>Chloroflexota</taxon>
        <taxon>Chloroflexia</taxon>
        <taxon>Chloroflexales</taxon>
        <taxon>Roseiflexineae</taxon>
        <taxon>Roseiflexaceae</taxon>
        <taxon>Roseiflexus</taxon>
    </lineage>
</organism>
<dbReference type="GO" id="GO:0071949">
    <property type="term" value="F:FAD binding"/>
    <property type="evidence" value="ECO:0007669"/>
    <property type="project" value="InterPro"/>
</dbReference>
<dbReference type="InterPro" id="IPR036635">
    <property type="entry name" value="MurB_C_sf"/>
</dbReference>
<feature type="active site" evidence="16">
    <location>
        <position position="162"/>
    </location>
</feature>
<evidence type="ECO:0000256" key="7">
    <source>
        <dbReference type="ARBA" id="ARBA00022630"/>
    </source>
</evidence>
<feature type="active site" description="Proton donor" evidence="16">
    <location>
        <position position="220"/>
    </location>
</feature>
<dbReference type="AlphaFoldDB" id="A7NI90"/>
<dbReference type="GO" id="GO:0008270">
    <property type="term" value="F:zinc ion binding"/>
    <property type="evidence" value="ECO:0007669"/>
    <property type="project" value="InterPro"/>
</dbReference>
<keyword evidence="7 16" id="KW-0285">Flavoprotein</keyword>
<keyword evidence="12 16" id="KW-0560">Oxidoreductase</keyword>
<dbReference type="GO" id="GO:0051301">
    <property type="term" value="P:cell division"/>
    <property type="evidence" value="ECO:0007669"/>
    <property type="project" value="UniProtKB-KW"/>
</dbReference>
<keyword evidence="10 16" id="KW-0133">Cell shape</keyword>
<dbReference type="PROSITE" id="PS00729">
    <property type="entry name" value="AP_NUCLEASE_F2_1"/>
    <property type="match status" value="1"/>
</dbReference>
<dbReference type="InterPro" id="IPR016167">
    <property type="entry name" value="FAD-bd_PCMH_sub1"/>
</dbReference>
<evidence type="ECO:0000259" key="17">
    <source>
        <dbReference type="PROSITE" id="PS51387"/>
    </source>
</evidence>
<dbReference type="KEGG" id="rca:Rcas_1091"/>
<sequence>MQYLEYEPLAPYTSWRIGGPTRYFVQVASVAEMIQALTWAHQRDLPIFVLGGGSNVLIRDTGFNGLVMRVRAHDMRLEINGDEARAIVEAGAPMAGTARRLARQGWAGLEWAEGLPGTIGGALYGNAGCYGSDIATVLERAWVLVDGEPQEWPTERFVYGYRTSVLKQIRTDSMAWRDQPIILAAAFRLRRDDLTALAQRMERTSLERRSKTPWGASCGSVFKNPPTESAGRLIEAAGLKGRRIGNAEIAARHANYIINLGGASSDDVLRLIDLARERVLALTGIELELEIQIVG</sequence>
<reference evidence="18 19" key="1">
    <citation type="submission" date="2007-08" db="EMBL/GenBank/DDBJ databases">
        <title>Complete sequence of Roseiflexus castenholzii DSM 13941.</title>
        <authorList>
            <consortium name="US DOE Joint Genome Institute"/>
            <person name="Copeland A."/>
            <person name="Lucas S."/>
            <person name="Lapidus A."/>
            <person name="Barry K."/>
            <person name="Glavina del Rio T."/>
            <person name="Dalin E."/>
            <person name="Tice H."/>
            <person name="Pitluck S."/>
            <person name="Thompson L.S."/>
            <person name="Brettin T."/>
            <person name="Bruce D."/>
            <person name="Detter J.C."/>
            <person name="Han C."/>
            <person name="Tapia R."/>
            <person name="Schmutz J."/>
            <person name="Larimer F."/>
            <person name="Land M."/>
            <person name="Hauser L."/>
            <person name="Kyrpides N."/>
            <person name="Mikhailova N."/>
            <person name="Bryant D.A."/>
            <person name="Hanada S."/>
            <person name="Tsukatani Y."/>
            <person name="Richardson P."/>
        </authorList>
    </citation>
    <scope>NUCLEOTIDE SEQUENCE [LARGE SCALE GENOMIC DNA]</scope>
    <source>
        <strain evidence="19">DSM 13941 / HLO8</strain>
    </source>
</reference>
<comment type="function">
    <text evidence="2 16">Cell wall formation.</text>
</comment>
<dbReference type="OrthoDB" id="9804753at2"/>
<dbReference type="GO" id="GO:0008762">
    <property type="term" value="F:UDP-N-acetylmuramate dehydrogenase activity"/>
    <property type="evidence" value="ECO:0007669"/>
    <property type="project" value="UniProtKB-UniRule"/>
</dbReference>
<keyword evidence="9 16" id="KW-0521">NADP</keyword>
<dbReference type="NCBIfam" id="NF010480">
    <property type="entry name" value="PRK13905.1"/>
    <property type="match status" value="1"/>
</dbReference>
<dbReference type="InterPro" id="IPR016166">
    <property type="entry name" value="FAD-bd_PCMH"/>
</dbReference>
<keyword evidence="19" id="KW-1185">Reference proteome</keyword>
<dbReference type="GO" id="GO:0071555">
    <property type="term" value="P:cell wall organization"/>
    <property type="evidence" value="ECO:0007669"/>
    <property type="project" value="UniProtKB-KW"/>
</dbReference>
<accession>A7NI90</accession>
<evidence type="ECO:0000256" key="6">
    <source>
        <dbReference type="ARBA" id="ARBA00022618"/>
    </source>
</evidence>
<comment type="subcellular location">
    <subcellularLocation>
        <location evidence="3 16">Cytoplasm</location>
    </subcellularLocation>
</comment>
<comment type="pathway">
    <text evidence="4 16">Cell wall biogenesis; peptidoglycan biosynthesis.</text>
</comment>
<evidence type="ECO:0000256" key="1">
    <source>
        <dbReference type="ARBA" id="ARBA00001974"/>
    </source>
</evidence>
<dbReference type="InterPro" id="IPR006094">
    <property type="entry name" value="Oxid_FAD_bind_N"/>
</dbReference>
<dbReference type="PANTHER" id="PTHR21071">
    <property type="entry name" value="UDP-N-ACETYLENOLPYRUVOYLGLUCOSAMINE REDUCTASE"/>
    <property type="match status" value="1"/>
</dbReference>
<gene>
    <name evidence="16" type="primary">murB</name>
    <name evidence="18" type="ordered locus">Rcas_1091</name>
</gene>
<dbReference type="EMBL" id="CP000804">
    <property type="protein sequence ID" value="ABU57190.1"/>
    <property type="molecule type" value="Genomic_DNA"/>
</dbReference>
<comment type="similarity">
    <text evidence="16">Belongs to the MurB family.</text>
</comment>
<dbReference type="UniPathway" id="UPA00219"/>
<keyword evidence="6 16" id="KW-0132">Cell division</keyword>
<proteinExistence type="inferred from homology"/>
<dbReference type="Gene3D" id="3.30.465.10">
    <property type="match status" value="1"/>
</dbReference>
<evidence type="ECO:0000256" key="3">
    <source>
        <dbReference type="ARBA" id="ARBA00004496"/>
    </source>
</evidence>
<dbReference type="Gene3D" id="3.90.78.10">
    <property type="entry name" value="UDP-N-acetylenolpyruvoylglucosamine reductase, C-terminal domain"/>
    <property type="match status" value="1"/>
</dbReference>
<dbReference type="HAMAP" id="MF_00037">
    <property type="entry name" value="MurB"/>
    <property type="match status" value="1"/>
</dbReference>
<dbReference type="PANTHER" id="PTHR21071:SF4">
    <property type="entry name" value="UDP-N-ACETYLENOLPYRUVOYLGLUCOSAMINE REDUCTASE"/>
    <property type="match status" value="1"/>
</dbReference>
<dbReference type="EC" id="1.3.1.98" evidence="16"/>
<dbReference type="HOGENOM" id="CLU_035304_1_1_0"/>
<evidence type="ECO:0000256" key="9">
    <source>
        <dbReference type="ARBA" id="ARBA00022857"/>
    </source>
</evidence>
<dbReference type="GO" id="GO:0008360">
    <property type="term" value="P:regulation of cell shape"/>
    <property type="evidence" value="ECO:0007669"/>
    <property type="project" value="UniProtKB-KW"/>
</dbReference>
<evidence type="ECO:0000256" key="14">
    <source>
        <dbReference type="ARBA" id="ARBA00023316"/>
    </source>
</evidence>
<feature type="active site" evidence="16">
    <location>
        <position position="290"/>
    </location>
</feature>
<keyword evidence="14 16" id="KW-0961">Cell wall biogenesis/degradation</keyword>
<evidence type="ECO:0000256" key="4">
    <source>
        <dbReference type="ARBA" id="ARBA00004752"/>
    </source>
</evidence>
<evidence type="ECO:0000256" key="5">
    <source>
        <dbReference type="ARBA" id="ARBA00022490"/>
    </source>
</evidence>
<evidence type="ECO:0000256" key="15">
    <source>
        <dbReference type="ARBA" id="ARBA00048914"/>
    </source>
</evidence>
<dbReference type="InterPro" id="IPR018246">
    <property type="entry name" value="AP_endonuc_F2_Zn_BS"/>
</dbReference>
<dbReference type="RefSeq" id="WP_012119620.1">
    <property type="nucleotide sequence ID" value="NC_009767.1"/>
</dbReference>
<dbReference type="GO" id="GO:0005829">
    <property type="term" value="C:cytosol"/>
    <property type="evidence" value="ECO:0007669"/>
    <property type="project" value="TreeGrafter"/>
</dbReference>
<evidence type="ECO:0000256" key="16">
    <source>
        <dbReference type="HAMAP-Rule" id="MF_00037"/>
    </source>
</evidence>
<dbReference type="Pfam" id="PF02873">
    <property type="entry name" value="MurB_C"/>
    <property type="match status" value="1"/>
</dbReference>